<evidence type="ECO:0000256" key="2">
    <source>
        <dbReference type="ARBA" id="ARBA00004236"/>
    </source>
</evidence>
<feature type="domain" description="Anti-sigma K factor RskA C-terminal" evidence="10">
    <location>
        <begin position="87"/>
        <end position="206"/>
    </location>
</feature>
<evidence type="ECO:0000256" key="6">
    <source>
        <dbReference type="ARBA" id="ARBA00023136"/>
    </source>
</evidence>
<keyword evidence="4" id="KW-0812">Transmembrane</keyword>
<evidence type="ECO:0000313" key="13">
    <source>
        <dbReference type="Proteomes" id="UP000569951"/>
    </source>
</evidence>
<dbReference type="InterPro" id="IPR018764">
    <property type="entry name" value="RskA_C"/>
</dbReference>
<keyword evidence="13" id="KW-1185">Reference proteome</keyword>
<evidence type="ECO:0000313" key="12">
    <source>
        <dbReference type="EMBL" id="MBB6099017.1"/>
    </source>
</evidence>
<sequence>MHPTDLLADYLLDQLPGAQRQRLERHLEGCAFCRQELAQLSDAWVSVVDALPRDPLPDHAWEGIAARVRRARTAPVRPRPDWVKAALAAAVAGLLLTGGLFFEPVRSAARVVAWNAGPASQRLELRGPDGQVLGAALLRPDGTALLVLNEPPESGRSYQAWGRLSPERVVSLGVSSERVFAVRAAGYRRIGFSLEPPGGSPRPSGPWAAGVDLPG</sequence>
<proteinExistence type="predicted"/>
<protein>
    <recommendedName>
        <fullName evidence="8">Regulator of SigK</fullName>
    </recommendedName>
    <alternativeName>
        <fullName evidence="7">Sigma-K anti-sigma factor RskA</fullName>
    </alternativeName>
</protein>
<comment type="subcellular location">
    <subcellularLocation>
        <location evidence="2">Cell membrane</location>
    </subcellularLocation>
    <subcellularLocation>
        <location evidence="1">Membrane</location>
        <topology evidence="1">Single-pass membrane protein</topology>
    </subcellularLocation>
</comment>
<reference evidence="12 13" key="1">
    <citation type="submission" date="2020-08" db="EMBL/GenBank/DDBJ databases">
        <title>Genomic Encyclopedia of Type Strains, Phase IV (KMG-IV): sequencing the most valuable type-strain genomes for metagenomic binning, comparative biology and taxonomic classification.</title>
        <authorList>
            <person name="Goeker M."/>
        </authorList>
    </citation>
    <scope>NUCLEOTIDE SEQUENCE [LARGE SCALE GENOMIC DNA]</scope>
    <source>
        <strain evidence="12 13">DSM 21458</strain>
    </source>
</reference>
<dbReference type="InterPro" id="IPR027383">
    <property type="entry name" value="Znf_put"/>
</dbReference>
<evidence type="ECO:0000256" key="7">
    <source>
        <dbReference type="ARBA" id="ARBA00029829"/>
    </source>
</evidence>
<evidence type="ECO:0000256" key="5">
    <source>
        <dbReference type="ARBA" id="ARBA00022989"/>
    </source>
</evidence>
<organism evidence="12 13">
    <name type="scientific">Deinobacterium chartae</name>
    <dbReference type="NCBI Taxonomy" id="521158"/>
    <lineage>
        <taxon>Bacteria</taxon>
        <taxon>Thermotogati</taxon>
        <taxon>Deinococcota</taxon>
        <taxon>Deinococci</taxon>
        <taxon>Deinococcales</taxon>
        <taxon>Deinococcaceae</taxon>
        <taxon>Deinobacterium</taxon>
    </lineage>
</organism>
<feature type="region of interest" description="Disordered" evidence="9">
    <location>
        <begin position="193"/>
        <end position="215"/>
    </location>
</feature>
<dbReference type="RefSeq" id="WP_183987932.1">
    <property type="nucleotide sequence ID" value="NZ_JACHHG010000009.1"/>
</dbReference>
<feature type="domain" description="Putative zinc-finger" evidence="11">
    <location>
        <begin position="5"/>
        <end position="34"/>
    </location>
</feature>
<gene>
    <name evidence="12" type="ORF">HNR42_002453</name>
</gene>
<dbReference type="Pfam" id="PF10099">
    <property type="entry name" value="RskA_C"/>
    <property type="match status" value="1"/>
</dbReference>
<evidence type="ECO:0000256" key="1">
    <source>
        <dbReference type="ARBA" id="ARBA00004167"/>
    </source>
</evidence>
<dbReference type="PANTHER" id="PTHR37461">
    <property type="entry name" value="ANTI-SIGMA-K FACTOR RSKA"/>
    <property type="match status" value="1"/>
</dbReference>
<keyword evidence="6" id="KW-0472">Membrane</keyword>
<evidence type="ECO:0000256" key="8">
    <source>
        <dbReference type="ARBA" id="ARBA00030803"/>
    </source>
</evidence>
<evidence type="ECO:0000256" key="3">
    <source>
        <dbReference type="ARBA" id="ARBA00022475"/>
    </source>
</evidence>
<name>A0A841I044_9DEIO</name>
<keyword evidence="3" id="KW-1003">Cell membrane</keyword>
<dbReference type="InterPro" id="IPR051474">
    <property type="entry name" value="Anti-sigma-K/W_factor"/>
</dbReference>
<dbReference type="Proteomes" id="UP000569951">
    <property type="component" value="Unassembled WGS sequence"/>
</dbReference>
<accession>A0A841I044</accession>
<comment type="caution">
    <text evidence="12">The sequence shown here is derived from an EMBL/GenBank/DDBJ whole genome shotgun (WGS) entry which is preliminary data.</text>
</comment>
<dbReference type="GO" id="GO:0016989">
    <property type="term" value="F:sigma factor antagonist activity"/>
    <property type="evidence" value="ECO:0007669"/>
    <property type="project" value="TreeGrafter"/>
</dbReference>
<keyword evidence="5" id="KW-1133">Transmembrane helix</keyword>
<dbReference type="Gene3D" id="1.10.10.1320">
    <property type="entry name" value="Anti-sigma factor, zinc-finger domain"/>
    <property type="match status" value="1"/>
</dbReference>
<dbReference type="GO" id="GO:0006417">
    <property type="term" value="P:regulation of translation"/>
    <property type="evidence" value="ECO:0007669"/>
    <property type="project" value="TreeGrafter"/>
</dbReference>
<dbReference type="AlphaFoldDB" id="A0A841I044"/>
<dbReference type="EMBL" id="JACHHG010000009">
    <property type="protein sequence ID" value="MBB6099017.1"/>
    <property type="molecule type" value="Genomic_DNA"/>
</dbReference>
<evidence type="ECO:0000256" key="4">
    <source>
        <dbReference type="ARBA" id="ARBA00022692"/>
    </source>
</evidence>
<dbReference type="Pfam" id="PF13490">
    <property type="entry name" value="zf-HC2"/>
    <property type="match status" value="1"/>
</dbReference>
<dbReference type="InterPro" id="IPR041916">
    <property type="entry name" value="Anti_sigma_zinc_sf"/>
</dbReference>
<dbReference type="GO" id="GO:0005886">
    <property type="term" value="C:plasma membrane"/>
    <property type="evidence" value="ECO:0007669"/>
    <property type="project" value="UniProtKB-SubCell"/>
</dbReference>
<evidence type="ECO:0000256" key="9">
    <source>
        <dbReference type="SAM" id="MobiDB-lite"/>
    </source>
</evidence>
<dbReference type="PANTHER" id="PTHR37461:SF1">
    <property type="entry name" value="ANTI-SIGMA-K FACTOR RSKA"/>
    <property type="match status" value="1"/>
</dbReference>
<evidence type="ECO:0000259" key="11">
    <source>
        <dbReference type="Pfam" id="PF13490"/>
    </source>
</evidence>
<evidence type="ECO:0000259" key="10">
    <source>
        <dbReference type="Pfam" id="PF10099"/>
    </source>
</evidence>